<reference evidence="2" key="1">
    <citation type="journal article" date="2004" name="J. Bacteriol.">
        <title>Sequence analysis of the mobile genome island pKLC102 of Pseudomonas aeruginosa C.</title>
        <authorList>
            <person name="Klockgether J."/>
            <person name="Reva O."/>
            <person name="Larbig K."/>
            <person name="Tummler B."/>
        </authorList>
    </citation>
    <scope>NUCLEOTIDE SEQUENCE</scope>
    <source>
        <strain evidence="2">C</strain>
        <plasmid evidence="2">pKLC102</plasmid>
    </source>
</reference>
<geneLocation type="plasmid" evidence="2">
    <name>pKLC102</name>
</geneLocation>
<organism evidence="2">
    <name type="scientific">Pseudomonas aeruginosa</name>
    <dbReference type="NCBI Taxonomy" id="287"/>
    <lineage>
        <taxon>Bacteria</taxon>
        <taxon>Pseudomonadati</taxon>
        <taxon>Pseudomonadota</taxon>
        <taxon>Gammaproteobacteria</taxon>
        <taxon>Pseudomonadales</taxon>
        <taxon>Pseudomonadaceae</taxon>
        <taxon>Pseudomonas</taxon>
    </lineage>
</organism>
<name>Q6X3N0_PSEAI</name>
<dbReference type="AlphaFoldDB" id="Q6X3N0"/>
<dbReference type="GO" id="GO:0016491">
    <property type="term" value="F:oxidoreductase activity"/>
    <property type="evidence" value="ECO:0007669"/>
    <property type="project" value="InterPro"/>
</dbReference>
<sequence length="261" mass="28970">MRQWFTALTSWMRWIANLKAEVPPRLIHKHRRQMRGSSMKKITVEVWSDFVCPWCWIAKKRLEQAIDALGDQVEVEIVPRAYRLAKGMSPIPFKEALVQKTGSQGRADVFMRAIRGAASREGLDYRFDVMRFGDTSAAHQYVKAIADPALQVRYVERLYLAGTTEGKDIFNARVLRDLAIEIGATDLIGFDSAEAAILSDETAVSSLGTGIPLFVINGNRYISGAQEPAVFTKVLRAAIEELSSDEEAISATSCSISGCSH</sequence>
<gene>
    <name evidence="2" type="ORF">CP57</name>
</gene>
<dbReference type="InterPro" id="IPR036249">
    <property type="entry name" value="Thioredoxin-like_sf"/>
</dbReference>
<dbReference type="InterPro" id="IPR001853">
    <property type="entry name" value="DSBA-like_thioredoxin_dom"/>
</dbReference>
<dbReference type="PANTHER" id="PTHR13887">
    <property type="entry name" value="GLUTATHIONE S-TRANSFERASE KAPPA"/>
    <property type="match status" value="1"/>
</dbReference>
<dbReference type="Pfam" id="PF01323">
    <property type="entry name" value="DSBA"/>
    <property type="match status" value="1"/>
</dbReference>
<evidence type="ECO:0000313" key="2">
    <source>
        <dbReference type="EMBL" id="AAP22549.1"/>
    </source>
</evidence>
<evidence type="ECO:0000259" key="1">
    <source>
        <dbReference type="Pfam" id="PF01323"/>
    </source>
</evidence>
<protein>
    <submittedName>
        <fullName evidence="2">Putative polyketide synthase</fullName>
    </submittedName>
</protein>
<dbReference type="SUPFAM" id="SSF52833">
    <property type="entry name" value="Thioredoxin-like"/>
    <property type="match status" value="1"/>
</dbReference>
<dbReference type="EMBL" id="AY257538">
    <property type="protein sequence ID" value="AAP22549.1"/>
    <property type="molecule type" value="Genomic_DNA"/>
</dbReference>
<keyword evidence="2" id="KW-0614">Plasmid</keyword>
<dbReference type="Gene3D" id="3.40.30.10">
    <property type="entry name" value="Glutaredoxin"/>
    <property type="match status" value="1"/>
</dbReference>
<dbReference type="PANTHER" id="PTHR13887:SF41">
    <property type="entry name" value="THIOREDOXIN SUPERFAMILY PROTEIN"/>
    <property type="match status" value="1"/>
</dbReference>
<dbReference type="CDD" id="cd03024">
    <property type="entry name" value="DsbA_FrnE"/>
    <property type="match status" value="1"/>
</dbReference>
<feature type="domain" description="DSBA-like thioredoxin" evidence="1">
    <location>
        <begin position="43"/>
        <end position="235"/>
    </location>
</feature>
<accession>Q6X3N0</accession>
<proteinExistence type="predicted"/>